<evidence type="ECO:0000256" key="1">
    <source>
        <dbReference type="SAM" id="MobiDB-lite"/>
    </source>
</evidence>
<proteinExistence type="predicted"/>
<keyword evidence="4" id="KW-1185">Reference proteome</keyword>
<dbReference type="SMART" id="SM00909">
    <property type="entry name" value="Germane"/>
    <property type="match status" value="2"/>
</dbReference>
<dbReference type="EMBL" id="JBCITK010000001">
    <property type="protein sequence ID" value="MEN0644325.1"/>
    <property type="molecule type" value="Genomic_DNA"/>
</dbReference>
<organism evidence="3 4">
    <name type="scientific">Alkalicoccobacillus gibsonii</name>
    <dbReference type="NCBI Taxonomy" id="79881"/>
    <lineage>
        <taxon>Bacteria</taxon>
        <taxon>Bacillati</taxon>
        <taxon>Bacillota</taxon>
        <taxon>Bacilli</taxon>
        <taxon>Bacillales</taxon>
        <taxon>Bacillaceae</taxon>
        <taxon>Alkalicoccobacillus</taxon>
    </lineage>
</organism>
<evidence type="ECO:0000313" key="3">
    <source>
        <dbReference type="EMBL" id="MEN0644325.1"/>
    </source>
</evidence>
<dbReference type="Proteomes" id="UP001418796">
    <property type="component" value="Unassembled WGS sequence"/>
</dbReference>
<comment type="caution">
    <text evidence="3">The sequence shown here is derived from an EMBL/GenBank/DDBJ whole genome shotgun (WGS) entry which is preliminary data.</text>
</comment>
<feature type="domain" description="GerMN" evidence="2">
    <location>
        <begin position="105"/>
        <end position="196"/>
    </location>
</feature>
<dbReference type="RefSeq" id="WP_343131050.1">
    <property type="nucleotide sequence ID" value="NZ_JBCITK010000001.1"/>
</dbReference>
<accession>A0ABU9VKU5</accession>
<sequence length="364" mass="39675">MRKYLRTGAPLILAATLVTTGCSIGSKDVSTKMDEPQVNYVEDTDEIELDETGTVDEVSEEDSQEEENEQATESAETVQRELYLLDANGLVVPQTLTLPKQEGVLKQSLEYLVADGPVAELLPSGFQAVLPAGTSVTVNLNEEDKTAVADFSTEFEDYEPAKEQQILQAITWTLTQFDSVDKVQIRINGYDQEVMPHNKTPIGDGVSRSDGINLESNQVVDLVNSEEVVLYFMGHQGDSRYYVPVTRRVEAGEDALTTAVNELIDGPSIGTSLVSGIQSKANLLADPEVKDGTLTLDFNEHILESSENMAVSQDVLNMLVLTLTEQNGVDKVSIEVNGEASVLNQEGEPAEPVSRPKQVNDHSL</sequence>
<feature type="domain" description="GerMN" evidence="2">
    <location>
        <begin position="256"/>
        <end position="345"/>
    </location>
</feature>
<feature type="region of interest" description="Disordered" evidence="1">
    <location>
        <begin position="52"/>
        <end position="76"/>
    </location>
</feature>
<evidence type="ECO:0000259" key="2">
    <source>
        <dbReference type="SMART" id="SM00909"/>
    </source>
</evidence>
<feature type="compositionally biased region" description="Acidic residues" evidence="1">
    <location>
        <begin position="52"/>
        <end position="70"/>
    </location>
</feature>
<dbReference type="Pfam" id="PF10646">
    <property type="entry name" value="Germane"/>
    <property type="match status" value="2"/>
</dbReference>
<dbReference type="PROSITE" id="PS51257">
    <property type="entry name" value="PROKAR_LIPOPROTEIN"/>
    <property type="match status" value="1"/>
</dbReference>
<reference evidence="3 4" key="1">
    <citation type="submission" date="2024-03" db="EMBL/GenBank/DDBJ databases">
        <title>Bacilli Hybrid Assemblies.</title>
        <authorList>
            <person name="Kovac J."/>
        </authorList>
    </citation>
    <scope>NUCLEOTIDE SEQUENCE [LARGE SCALE GENOMIC DNA]</scope>
    <source>
        <strain evidence="3 4">FSL R7-0666</strain>
    </source>
</reference>
<dbReference type="InterPro" id="IPR019606">
    <property type="entry name" value="GerMN"/>
</dbReference>
<name>A0ABU9VKU5_9BACI</name>
<evidence type="ECO:0000313" key="4">
    <source>
        <dbReference type="Proteomes" id="UP001418796"/>
    </source>
</evidence>
<protein>
    <submittedName>
        <fullName evidence="3">GerMN domain-containing protein</fullName>
    </submittedName>
</protein>
<feature type="region of interest" description="Disordered" evidence="1">
    <location>
        <begin position="342"/>
        <end position="364"/>
    </location>
</feature>
<gene>
    <name evidence="3" type="ORF">MKY91_14335</name>
</gene>